<evidence type="ECO:0000313" key="14">
    <source>
        <dbReference type="EMBL" id="GIL63652.1"/>
    </source>
</evidence>
<keyword evidence="15" id="KW-1185">Reference proteome</keyword>
<evidence type="ECO:0000256" key="10">
    <source>
        <dbReference type="ARBA" id="ARBA00047821"/>
    </source>
</evidence>
<dbReference type="EC" id="2.3.1.257" evidence="4"/>
<dbReference type="AlphaFoldDB" id="A0A8J4BLJ4"/>
<feature type="region of interest" description="Disordered" evidence="12">
    <location>
        <begin position="186"/>
        <end position="213"/>
    </location>
</feature>
<evidence type="ECO:0000259" key="13">
    <source>
        <dbReference type="PROSITE" id="PS51186"/>
    </source>
</evidence>
<evidence type="ECO:0000313" key="15">
    <source>
        <dbReference type="Proteomes" id="UP000747399"/>
    </source>
</evidence>
<dbReference type="Gene3D" id="3.40.630.30">
    <property type="match status" value="1"/>
</dbReference>
<organism evidence="14 15">
    <name type="scientific">Volvox africanus</name>
    <dbReference type="NCBI Taxonomy" id="51714"/>
    <lineage>
        <taxon>Eukaryota</taxon>
        <taxon>Viridiplantae</taxon>
        <taxon>Chlorophyta</taxon>
        <taxon>core chlorophytes</taxon>
        <taxon>Chlorophyceae</taxon>
        <taxon>CS clade</taxon>
        <taxon>Chlamydomonadales</taxon>
        <taxon>Volvocaceae</taxon>
        <taxon>Volvox</taxon>
    </lineage>
</organism>
<evidence type="ECO:0000256" key="5">
    <source>
        <dbReference type="ARBA" id="ARBA00015043"/>
    </source>
</evidence>
<sequence>MVSRKLASIRALIQKAREVKDPLATFAAAVRSCSSNAQLVQVRSYHAKDMPKELHDWCLSTCRENMAALYDRVWTWNDTKKRKQLTSVASRFLIAHEAGTGRTPLAYVNYRFEEDEGNAVLYCYELQVVRAAQSRGLGRLLMELAEQIAWGAGMSKLMLTVFAENTPAVAFYQKLGYELDETSPDYCPTGNSGRHSSMGHGSSSSAGGGSSGAGGGSINAGGFSSGTGTIGGASSSLCSFNGCSGSQTDSPGAGCGYHIMSKHAPALRPQQEPAECQQPSASQRLVAPGQQELRKRGQKRDGHRGHTEAMETELESNKRQRTNSTGQNNSAVETWDVPQTCDAPALPQAQPHLLSQRS</sequence>
<dbReference type="GO" id="GO:0005737">
    <property type="term" value="C:cytoplasm"/>
    <property type="evidence" value="ECO:0007669"/>
    <property type="project" value="UniProtKB-SubCell"/>
</dbReference>
<dbReference type="GO" id="GO:1990189">
    <property type="term" value="F:protein N-terminal-serine acetyltransferase activity"/>
    <property type="evidence" value="ECO:0007669"/>
    <property type="project" value="UniProtKB-EC"/>
</dbReference>
<keyword evidence="6" id="KW-0963">Cytoplasm</keyword>
<evidence type="ECO:0000256" key="4">
    <source>
        <dbReference type="ARBA" id="ARBA00012950"/>
    </source>
</evidence>
<dbReference type="CDD" id="cd04301">
    <property type="entry name" value="NAT_SF"/>
    <property type="match status" value="1"/>
</dbReference>
<dbReference type="GO" id="GO:0005634">
    <property type="term" value="C:nucleus"/>
    <property type="evidence" value="ECO:0007669"/>
    <property type="project" value="UniProtKB-SubCell"/>
</dbReference>
<dbReference type="PROSITE" id="PS51186">
    <property type="entry name" value="GNAT"/>
    <property type="match status" value="1"/>
</dbReference>
<evidence type="ECO:0000256" key="8">
    <source>
        <dbReference type="ARBA" id="ARBA00023242"/>
    </source>
</evidence>
<accession>A0A8J4BLJ4</accession>
<dbReference type="GO" id="GO:0010485">
    <property type="term" value="F:histone H4 acetyltransferase activity"/>
    <property type="evidence" value="ECO:0007669"/>
    <property type="project" value="InterPro"/>
</dbReference>
<comment type="similarity">
    <text evidence="3">Belongs to the acetyltransferase family. NAA40 subfamily.</text>
</comment>
<dbReference type="InterPro" id="IPR039949">
    <property type="entry name" value="NAA40"/>
</dbReference>
<keyword evidence="9" id="KW-0012">Acyltransferase</keyword>
<comment type="catalytic activity">
    <reaction evidence="11">
        <text>N-terminal L-seryl-[histone H4] + acetyl-CoA = N-terminal N(alpha)-acetyl-L-seryl-[histone H4] + CoA + H(+)</text>
        <dbReference type="Rhea" id="RHEA:50596"/>
        <dbReference type="Rhea" id="RHEA-COMP:12740"/>
        <dbReference type="Rhea" id="RHEA-COMP:12743"/>
        <dbReference type="ChEBI" id="CHEBI:15378"/>
        <dbReference type="ChEBI" id="CHEBI:57287"/>
        <dbReference type="ChEBI" id="CHEBI:57288"/>
        <dbReference type="ChEBI" id="CHEBI:64738"/>
        <dbReference type="ChEBI" id="CHEBI:83690"/>
        <dbReference type="EC" id="2.3.1.257"/>
    </reaction>
</comment>
<evidence type="ECO:0000256" key="11">
    <source>
        <dbReference type="ARBA" id="ARBA00049524"/>
    </source>
</evidence>
<dbReference type="GO" id="GO:0043998">
    <property type="term" value="F:histone H2A acetyltransferase activity"/>
    <property type="evidence" value="ECO:0007669"/>
    <property type="project" value="InterPro"/>
</dbReference>
<feature type="domain" description="N-acetyltransferase" evidence="13">
    <location>
        <begin position="40"/>
        <end position="203"/>
    </location>
</feature>
<feature type="compositionally biased region" description="Low complexity" evidence="12">
    <location>
        <begin position="190"/>
        <end position="205"/>
    </location>
</feature>
<dbReference type="InterPro" id="IPR016181">
    <property type="entry name" value="Acyl_CoA_acyltransferase"/>
</dbReference>
<keyword evidence="8" id="KW-0539">Nucleus</keyword>
<feature type="region of interest" description="Disordered" evidence="12">
    <location>
        <begin position="266"/>
        <end position="358"/>
    </location>
</feature>
<name>A0A8J4BLJ4_9CHLO</name>
<dbReference type="PANTHER" id="PTHR20531">
    <property type="entry name" value="N-ALPHA-ACETYLTRANSFERASE 40"/>
    <property type="match status" value="1"/>
</dbReference>
<reference evidence="14" key="1">
    <citation type="journal article" date="2021" name="Proc. Natl. Acad. Sci. U.S.A.">
        <title>Three genomes in the algal genus Volvox reveal the fate of a haploid sex-determining region after a transition to homothallism.</title>
        <authorList>
            <person name="Yamamoto K."/>
            <person name="Hamaji T."/>
            <person name="Kawai-Toyooka H."/>
            <person name="Matsuzaki R."/>
            <person name="Takahashi F."/>
            <person name="Nishimura Y."/>
            <person name="Kawachi M."/>
            <person name="Noguchi H."/>
            <person name="Minakuchi Y."/>
            <person name="Umen J.G."/>
            <person name="Toyoda A."/>
            <person name="Nozaki H."/>
        </authorList>
    </citation>
    <scope>NUCLEOTIDE SEQUENCE</scope>
    <source>
        <strain evidence="14">NIES-3780</strain>
    </source>
</reference>
<comment type="catalytic activity">
    <reaction evidence="10">
        <text>N-terminal L-seryl-[histone H2A] + acetyl-CoA = N-terminal N(alpha)-acetyl-L-seryl-[histone H2A] + CoA + H(+)</text>
        <dbReference type="Rhea" id="RHEA:50600"/>
        <dbReference type="Rhea" id="RHEA-COMP:12742"/>
        <dbReference type="Rhea" id="RHEA-COMP:12744"/>
        <dbReference type="ChEBI" id="CHEBI:15378"/>
        <dbReference type="ChEBI" id="CHEBI:57287"/>
        <dbReference type="ChEBI" id="CHEBI:57288"/>
        <dbReference type="ChEBI" id="CHEBI:64738"/>
        <dbReference type="ChEBI" id="CHEBI:83690"/>
        <dbReference type="EC" id="2.3.1.257"/>
    </reaction>
</comment>
<evidence type="ECO:0000256" key="7">
    <source>
        <dbReference type="ARBA" id="ARBA00022679"/>
    </source>
</evidence>
<keyword evidence="7" id="KW-0808">Transferase</keyword>
<evidence type="ECO:0000256" key="3">
    <source>
        <dbReference type="ARBA" id="ARBA00008870"/>
    </source>
</evidence>
<dbReference type="Pfam" id="PF00583">
    <property type="entry name" value="Acetyltransf_1"/>
    <property type="match status" value="1"/>
</dbReference>
<dbReference type="SUPFAM" id="SSF55729">
    <property type="entry name" value="Acyl-CoA N-acyltransferases (Nat)"/>
    <property type="match status" value="1"/>
</dbReference>
<dbReference type="PANTHER" id="PTHR20531:SF1">
    <property type="entry name" value="N-ALPHA-ACETYLTRANSFERASE 40"/>
    <property type="match status" value="1"/>
</dbReference>
<dbReference type="Proteomes" id="UP000747399">
    <property type="component" value="Unassembled WGS sequence"/>
</dbReference>
<comment type="caution">
    <text evidence="14">The sequence shown here is derived from an EMBL/GenBank/DDBJ whole genome shotgun (WGS) entry which is preliminary data.</text>
</comment>
<feature type="compositionally biased region" description="Polar residues" evidence="12">
    <location>
        <begin position="322"/>
        <end position="332"/>
    </location>
</feature>
<dbReference type="InterPro" id="IPR000182">
    <property type="entry name" value="GNAT_dom"/>
</dbReference>
<gene>
    <name evidence="14" type="ORF">Vafri_17682</name>
</gene>
<evidence type="ECO:0000256" key="9">
    <source>
        <dbReference type="ARBA" id="ARBA00023315"/>
    </source>
</evidence>
<evidence type="ECO:0000256" key="1">
    <source>
        <dbReference type="ARBA" id="ARBA00004123"/>
    </source>
</evidence>
<protein>
    <recommendedName>
        <fullName evidence="5">N-alpha-acetyltransferase 40</fullName>
        <ecNumber evidence="4">2.3.1.257</ecNumber>
    </recommendedName>
</protein>
<evidence type="ECO:0000256" key="6">
    <source>
        <dbReference type="ARBA" id="ARBA00022490"/>
    </source>
</evidence>
<evidence type="ECO:0000256" key="12">
    <source>
        <dbReference type="SAM" id="MobiDB-lite"/>
    </source>
</evidence>
<comment type="subcellular location">
    <subcellularLocation>
        <location evidence="2">Cytoplasm</location>
    </subcellularLocation>
    <subcellularLocation>
        <location evidence="1">Nucleus</location>
    </subcellularLocation>
</comment>
<proteinExistence type="inferred from homology"/>
<evidence type="ECO:0000256" key="2">
    <source>
        <dbReference type="ARBA" id="ARBA00004496"/>
    </source>
</evidence>
<dbReference type="EMBL" id="BNCO01000059">
    <property type="protein sequence ID" value="GIL63652.1"/>
    <property type="molecule type" value="Genomic_DNA"/>
</dbReference>